<dbReference type="Proteomes" id="UP000320209">
    <property type="component" value="Unassembled WGS sequence"/>
</dbReference>
<dbReference type="OrthoDB" id="5044126at2"/>
<organism evidence="3 4">
    <name type="scientific">Nocardioides albertanoniae</name>
    <dbReference type="NCBI Taxonomy" id="1175486"/>
    <lineage>
        <taxon>Bacteria</taxon>
        <taxon>Bacillati</taxon>
        <taxon>Actinomycetota</taxon>
        <taxon>Actinomycetes</taxon>
        <taxon>Propionibacteriales</taxon>
        <taxon>Nocardioidaceae</taxon>
        <taxon>Nocardioides</taxon>
    </lineage>
</organism>
<evidence type="ECO:0000313" key="4">
    <source>
        <dbReference type="Proteomes" id="UP000320209"/>
    </source>
</evidence>
<accession>A0A543ADV9</accession>
<dbReference type="RefSeq" id="WP_141782427.1">
    <property type="nucleotide sequence ID" value="NZ_VFOV01000001.1"/>
</dbReference>
<evidence type="ECO:0000256" key="1">
    <source>
        <dbReference type="SAM" id="MobiDB-lite"/>
    </source>
</evidence>
<keyword evidence="4" id="KW-1185">Reference proteome</keyword>
<feature type="region of interest" description="Disordered" evidence="1">
    <location>
        <begin position="130"/>
        <end position="152"/>
    </location>
</feature>
<sequence>MSGGGTSPKNRTIESIADDGDAIWDRGYQIERLGEMMETAADTLEGIKNGTLEGEAMVGEAVTSLKDAIGDSFEKLREAADLYKPVGPPIQEYGSSLMVIKHGLNASVDNCNTKWTEYQNAPGPEIGMAPPALGPEPEGPEADDAAKEAEKKQDLYDAWHEEAENFDSYYDTWEDAYEQAVSGVTNGTSGQIEDSFWDDIGPLLDALGYVALALAIAAIFLTGPFAALALILSAVILVGRLGQAIFGNGSWADVGWAALGVIPFGAAGRALSGAMKGASRVAGLGGKFSTAGTVFGKVGFRATKAALKGGWDDAIRARPRGDILSAFTRGGAGSTAHGRVWEQGHTLVSNWAKGPEVVDSISKLAGGPTLNPFSHDFEPGGAVSDVLDVVW</sequence>
<evidence type="ECO:0000313" key="3">
    <source>
        <dbReference type="EMBL" id="TQL70730.1"/>
    </source>
</evidence>
<proteinExistence type="predicted"/>
<dbReference type="EMBL" id="VFOV01000001">
    <property type="protein sequence ID" value="TQL70730.1"/>
    <property type="molecule type" value="Genomic_DNA"/>
</dbReference>
<reference evidence="3 4" key="1">
    <citation type="submission" date="2019-06" db="EMBL/GenBank/DDBJ databases">
        <title>Sequencing the genomes of 1000 actinobacteria strains.</title>
        <authorList>
            <person name="Klenk H.-P."/>
        </authorList>
    </citation>
    <scope>NUCLEOTIDE SEQUENCE [LARGE SCALE GENOMIC DNA]</scope>
    <source>
        <strain evidence="3 4">DSM 25218</strain>
    </source>
</reference>
<protein>
    <submittedName>
        <fullName evidence="3">Uncharacterized protein</fullName>
    </submittedName>
</protein>
<feature type="transmembrane region" description="Helical" evidence="2">
    <location>
        <begin position="209"/>
        <end position="238"/>
    </location>
</feature>
<name>A0A543ADV9_9ACTN</name>
<keyword evidence="2" id="KW-0472">Membrane</keyword>
<evidence type="ECO:0000256" key="2">
    <source>
        <dbReference type="SAM" id="Phobius"/>
    </source>
</evidence>
<keyword evidence="2" id="KW-0812">Transmembrane</keyword>
<comment type="caution">
    <text evidence="3">The sequence shown here is derived from an EMBL/GenBank/DDBJ whole genome shotgun (WGS) entry which is preliminary data.</text>
</comment>
<keyword evidence="2" id="KW-1133">Transmembrane helix</keyword>
<dbReference type="AlphaFoldDB" id="A0A543ADV9"/>
<gene>
    <name evidence="3" type="ORF">FB381_4672</name>
</gene>